<dbReference type="InterPro" id="IPR003593">
    <property type="entry name" value="AAA+_ATPase"/>
</dbReference>
<evidence type="ECO:0000256" key="3">
    <source>
        <dbReference type="ARBA" id="ARBA00022490"/>
    </source>
</evidence>
<name>A0AAJ2F2K5_ACIDE</name>
<dbReference type="InterPro" id="IPR001789">
    <property type="entry name" value="Sig_transdc_resp-reg_receiver"/>
</dbReference>
<evidence type="ECO:0000313" key="18">
    <source>
        <dbReference type="EMBL" id="MDR6768840.1"/>
    </source>
</evidence>
<evidence type="ECO:0000256" key="14">
    <source>
        <dbReference type="PROSITE-ProRule" id="PRU00169"/>
    </source>
</evidence>
<dbReference type="CDD" id="cd00009">
    <property type="entry name" value="AAA"/>
    <property type="match status" value="1"/>
</dbReference>
<dbReference type="GO" id="GO:0005524">
    <property type="term" value="F:ATP binding"/>
    <property type="evidence" value="ECO:0007669"/>
    <property type="project" value="UniProtKB-KW"/>
</dbReference>
<dbReference type="GO" id="GO:0006355">
    <property type="term" value="P:regulation of DNA-templated transcription"/>
    <property type="evidence" value="ECO:0007669"/>
    <property type="project" value="InterPro"/>
</dbReference>
<dbReference type="InterPro" id="IPR025943">
    <property type="entry name" value="Sigma_54_int_dom_ATP-bd_2"/>
</dbReference>
<dbReference type="InterPro" id="IPR002197">
    <property type="entry name" value="HTH_Fis"/>
</dbReference>
<dbReference type="EMBL" id="JAVDTL010000007">
    <property type="protein sequence ID" value="MDR6768840.1"/>
    <property type="molecule type" value="Genomic_DNA"/>
</dbReference>
<dbReference type="RefSeq" id="WP_209820334.1">
    <property type="nucleotide sequence ID" value="NZ_JAVDTL010000007.1"/>
</dbReference>
<dbReference type="SMART" id="SM00448">
    <property type="entry name" value="REC"/>
    <property type="match status" value="1"/>
</dbReference>
<gene>
    <name evidence="15" type="primary">ntrC</name>
    <name evidence="18" type="ORF">J2W88_004145</name>
    <name evidence="19" type="ORF">J2W93_004082</name>
</gene>
<evidence type="ECO:0000313" key="21">
    <source>
        <dbReference type="Proteomes" id="UP001253458"/>
    </source>
</evidence>
<dbReference type="InterPro" id="IPR010114">
    <property type="entry name" value="Transcript_reg_NtrC"/>
</dbReference>
<comment type="function">
    <text evidence="15">Member of the two-component regulatory system NtrB/NtrC, which controls expression of the nitrogen-regulated (ntr) genes in response to nitrogen limitation. Phosphorylated NtrC binds directly to DNA and stimulates the formation of open promoter-sigma54-RNA polymerase complexes.</text>
</comment>
<keyword evidence="10 15" id="KW-0238">DNA-binding</keyword>
<dbReference type="FunFam" id="3.40.50.300:FF:000006">
    <property type="entry name" value="DNA-binding transcriptional regulator NtrC"/>
    <property type="match status" value="1"/>
</dbReference>
<dbReference type="InterPro" id="IPR025944">
    <property type="entry name" value="Sigma_54_int_dom_CS"/>
</dbReference>
<evidence type="ECO:0000256" key="8">
    <source>
        <dbReference type="ARBA" id="ARBA00023012"/>
    </source>
</evidence>
<keyword evidence="9 15" id="KW-0805">Transcription regulation</keyword>
<evidence type="ECO:0000259" key="17">
    <source>
        <dbReference type="PROSITE" id="PS50110"/>
    </source>
</evidence>
<protein>
    <recommendedName>
        <fullName evidence="2 15">DNA-binding transcriptional regulator NtrC</fullName>
    </recommendedName>
    <alternativeName>
        <fullName evidence="15">Nitrogen regulation protein NR(I)</fullName>
    </alternativeName>
</protein>
<dbReference type="GO" id="GO:0043565">
    <property type="term" value="F:sequence-specific DNA binding"/>
    <property type="evidence" value="ECO:0007669"/>
    <property type="project" value="InterPro"/>
</dbReference>
<feature type="domain" description="Response regulatory" evidence="17">
    <location>
        <begin position="3"/>
        <end position="125"/>
    </location>
</feature>
<dbReference type="FunFam" id="3.40.50.2300:FF:000018">
    <property type="entry name" value="DNA-binding transcriptional regulator NtrC"/>
    <property type="match status" value="1"/>
</dbReference>
<dbReference type="InterPro" id="IPR025662">
    <property type="entry name" value="Sigma_54_int_dom_ATP-bd_1"/>
</dbReference>
<evidence type="ECO:0000256" key="1">
    <source>
        <dbReference type="ARBA" id="ARBA00004496"/>
    </source>
</evidence>
<dbReference type="FunFam" id="1.10.8.60:FF:000014">
    <property type="entry name" value="DNA-binding transcriptional regulator NtrC"/>
    <property type="match status" value="1"/>
</dbReference>
<keyword evidence="5 14" id="KW-0597">Phosphoprotein</keyword>
<dbReference type="Gene3D" id="1.10.10.60">
    <property type="entry name" value="Homeodomain-like"/>
    <property type="match status" value="1"/>
</dbReference>
<dbReference type="PROSITE" id="PS50045">
    <property type="entry name" value="SIGMA54_INTERACT_4"/>
    <property type="match status" value="1"/>
</dbReference>
<dbReference type="SUPFAM" id="SSF52540">
    <property type="entry name" value="P-loop containing nucleoside triphosphate hydrolases"/>
    <property type="match status" value="1"/>
</dbReference>
<feature type="domain" description="Sigma-54 factor interaction" evidence="16">
    <location>
        <begin position="144"/>
        <end position="373"/>
    </location>
</feature>
<dbReference type="NCBIfam" id="TIGR01818">
    <property type="entry name" value="ntrC"/>
    <property type="match status" value="1"/>
</dbReference>
<keyword evidence="20" id="KW-1185">Reference proteome</keyword>
<keyword evidence="8 15" id="KW-0902">Two-component regulatory system</keyword>
<dbReference type="SUPFAM" id="SSF52172">
    <property type="entry name" value="CheY-like"/>
    <property type="match status" value="1"/>
</dbReference>
<dbReference type="Pfam" id="PF25601">
    <property type="entry name" value="AAA_lid_14"/>
    <property type="match status" value="1"/>
</dbReference>
<keyword evidence="11 15" id="KW-0010">Activator</keyword>
<organism evidence="18 21">
    <name type="scientific">Acidovorax delafieldii</name>
    <name type="common">Pseudomonas delafieldii</name>
    <dbReference type="NCBI Taxonomy" id="47920"/>
    <lineage>
        <taxon>Bacteria</taxon>
        <taxon>Pseudomonadati</taxon>
        <taxon>Pseudomonadota</taxon>
        <taxon>Betaproteobacteria</taxon>
        <taxon>Burkholderiales</taxon>
        <taxon>Comamonadaceae</taxon>
        <taxon>Acidovorax</taxon>
    </lineage>
</organism>
<evidence type="ECO:0000256" key="10">
    <source>
        <dbReference type="ARBA" id="ARBA00023125"/>
    </source>
</evidence>
<dbReference type="InterPro" id="IPR002078">
    <property type="entry name" value="Sigma_54_int"/>
</dbReference>
<dbReference type="Gene3D" id="3.40.50.300">
    <property type="entry name" value="P-loop containing nucleotide triphosphate hydrolases"/>
    <property type="match status" value="1"/>
</dbReference>
<keyword evidence="13 15" id="KW-0535">Nitrogen fixation</keyword>
<evidence type="ECO:0000256" key="13">
    <source>
        <dbReference type="ARBA" id="ARBA00023231"/>
    </source>
</evidence>
<dbReference type="PROSITE" id="PS00688">
    <property type="entry name" value="SIGMA54_INTERACT_3"/>
    <property type="match status" value="1"/>
</dbReference>
<sequence>MKPIWIVDDDPSIRFVLEKALARENLPTRSFTHPREVLDALADVTAGDPARQGPQVLVSDIRMPGGSGLQLLEKVRELQPGLPVIIMTAYSDLDSAVSAFQRGAFEYLPKPFDLPKAVELIRRAVEESQREEVTEERQTATPEMLGQAPAMQDVFRAIGRLSQSQVTVLITGESGSGKELVARALHKHSPVADGPFVAINTAAIPKDLLESELFGHERGAFTGAQTQRRGRFEQAEGGTLFLDEIGDMPFDLQTRLLRVLSDGQFYRVGGHAAVKAHVRVIAATHQNLEQRVKEGGFREDLFHRLNVIRLRLPALRERHEDVPMLTRHFLQQSARQLGVEPKRIADSALARLEQFAFPGNVRQLENICHWLTVMAPAQVISLQDLPPEVLEAPVYQPPVRATAGAEPAAATVTSMPVAPLASVAPVAQSAPELVGGLHPAAPVSIPVPASAPAAAASWSADAVAAPVAAAHSWEQALETEAQKLLAGGQPEVWDALTRRFESRLIRTALVATHGRRMEAAQRLGIGRNTITRKIQELGLDAPDEA</sequence>
<dbReference type="EMBL" id="JAVDTS010000007">
    <property type="protein sequence ID" value="MDR6839217.1"/>
    <property type="molecule type" value="Genomic_DNA"/>
</dbReference>
<evidence type="ECO:0000256" key="12">
    <source>
        <dbReference type="ARBA" id="ARBA00023163"/>
    </source>
</evidence>
<keyword evidence="6 15" id="KW-0547">Nucleotide-binding</keyword>
<evidence type="ECO:0000256" key="2">
    <source>
        <dbReference type="ARBA" id="ARBA00019059"/>
    </source>
</evidence>
<evidence type="ECO:0000256" key="9">
    <source>
        <dbReference type="ARBA" id="ARBA00023015"/>
    </source>
</evidence>
<dbReference type="InterPro" id="IPR058031">
    <property type="entry name" value="AAA_lid_NorR"/>
</dbReference>
<evidence type="ECO:0000256" key="15">
    <source>
        <dbReference type="RuleBase" id="RU365013"/>
    </source>
</evidence>
<comment type="subcellular location">
    <subcellularLocation>
        <location evidence="1 15">Cytoplasm</location>
    </subcellularLocation>
</comment>
<dbReference type="Proteomes" id="UP001249076">
    <property type="component" value="Unassembled WGS sequence"/>
</dbReference>
<evidence type="ECO:0000259" key="16">
    <source>
        <dbReference type="PROSITE" id="PS50045"/>
    </source>
</evidence>
<dbReference type="PANTHER" id="PTHR32071:SF95">
    <property type="entry name" value="DNA-BINDING TRANSCRIPTIONAL REGULATOR NTRC"/>
    <property type="match status" value="1"/>
</dbReference>
<proteinExistence type="predicted"/>
<evidence type="ECO:0000256" key="7">
    <source>
        <dbReference type="ARBA" id="ARBA00022840"/>
    </source>
</evidence>
<comment type="caution">
    <text evidence="18">The sequence shown here is derived from an EMBL/GenBank/DDBJ whole genome shotgun (WGS) entry which is preliminary data.</text>
</comment>
<keyword evidence="7 15" id="KW-0067">ATP-binding</keyword>
<dbReference type="GO" id="GO:0006808">
    <property type="term" value="P:regulation of nitrogen utilization"/>
    <property type="evidence" value="ECO:0007669"/>
    <property type="project" value="UniProtKB-UniRule"/>
</dbReference>
<reference evidence="18 20" key="1">
    <citation type="submission" date="2023-07" db="EMBL/GenBank/DDBJ databases">
        <title>Sorghum-associated microbial communities from plants grown in Nebraska, USA.</title>
        <authorList>
            <person name="Schachtman D."/>
        </authorList>
    </citation>
    <scope>NUCLEOTIDE SEQUENCE</scope>
    <source>
        <strain evidence="19 20">BE105</strain>
        <strain evidence="18">BE69</strain>
    </source>
</reference>
<evidence type="ECO:0000313" key="20">
    <source>
        <dbReference type="Proteomes" id="UP001249076"/>
    </source>
</evidence>
<dbReference type="Pfam" id="PF02954">
    <property type="entry name" value="HTH_8"/>
    <property type="match status" value="1"/>
</dbReference>
<dbReference type="AlphaFoldDB" id="A0AAJ2F2K5"/>
<dbReference type="GO" id="GO:0005737">
    <property type="term" value="C:cytoplasm"/>
    <property type="evidence" value="ECO:0007669"/>
    <property type="project" value="UniProtKB-SubCell"/>
</dbReference>
<dbReference type="Gene3D" id="3.40.50.2300">
    <property type="match status" value="1"/>
</dbReference>
<dbReference type="Pfam" id="PF00158">
    <property type="entry name" value="Sigma54_activat"/>
    <property type="match status" value="1"/>
</dbReference>
<dbReference type="PROSITE" id="PS00675">
    <property type="entry name" value="SIGMA54_INTERACT_1"/>
    <property type="match status" value="1"/>
</dbReference>
<dbReference type="InterPro" id="IPR027417">
    <property type="entry name" value="P-loop_NTPase"/>
</dbReference>
<evidence type="ECO:0000256" key="11">
    <source>
        <dbReference type="ARBA" id="ARBA00023159"/>
    </source>
</evidence>
<dbReference type="PRINTS" id="PR01590">
    <property type="entry name" value="HTHFIS"/>
</dbReference>
<keyword evidence="12 15" id="KW-0804">Transcription</keyword>
<keyword evidence="4 15" id="KW-0678">Repressor</keyword>
<dbReference type="PROSITE" id="PS00676">
    <property type="entry name" value="SIGMA54_INTERACT_2"/>
    <property type="match status" value="1"/>
</dbReference>
<evidence type="ECO:0000256" key="4">
    <source>
        <dbReference type="ARBA" id="ARBA00022491"/>
    </source>
</evidence>
<dbReference type="SUPFAM" id="SSF46689">
    <property type="entry name" value="Homeodomain-like"/>
    <property type="match status" value="1"/>
</dbReference>
<dbReference type="InterPro" id="IPR011006">
    <property type="entry name" value="CheY-like_superfamily"/>
</dbReference>
<keyword evidence="3 15" id="KW-0963">Cytoplasm</keyword>
<dbReference type="SMART" id="SM00382">
    <property type="entry name" value="AAA"/>
    <property type="match status" value="1"/>
</dbReference>
<accession>A0AAJ2F2K5</accession>
<dbReference type="Proteomes" id="UP001253458">
    <property type="component" value="Unassembled WGS sequence"/>
</dbReference>
<evidence type="ECO:0000313" key="19">
    <source>
        <dbReference type="EMBL" id="MDR6839217.1"/>
    </source>
</evidence>
<dbReference type="PROSITE" id="PS50110">
    <property type="entry name" value="RESPONSE_REGULATORY"/>
    <property type="match status" value="1"/>
</dbReference>
<dbReference type="Pfam" id="PF00072">
    <property type="entry name" value="Response_reg"/>
    <property type="match status" value="1"/>
</dbReference>
<evidence type="ECO:0000256" key="6">
    <source>
        <dbReference type="ARBA" id="ARBA00022741"/>
    </source>
</evidence>
<dbReference type="PANTHER" id="PTHR32071">
    <property type="entry name" value="TRANSCRIPTIONAL REGULATORY PROTEIN"/>
    <property type="match status" value="1"/>
</dbReference>
<dbReference type="GO" id="GO:0000156">
    <property type="term" value="F:phosphorelay response regulator activity"/>
    <property type="evidence" value="ECO:0007669"/>
    <property type="project" value="UniProtKB-UniRule"/>
</dbReference>
<dbReference type="InterPro" id="IPR009057">
    <property type="entry name" value="Homeodomain-like_sf"/>
</dbReference>
<evidence type="ECO:0000256" key="5">
    <source>
        <dbReference type="ARBA" id="ARBA00022553"/>
    </source>
</evidence>
<feature type="modified residue" description="4-aspartylphosphate" evidence="14">
    <location>
        <position position="60"/>
    </location>
</feature>
<dbReference type="Gene3D" id="1.10.8.60">
    <property type="match status" value="1"/>
</dbReference>